<evidence type="ECO:0000313" key="2">
    <source>
        <dbReference type="Proteomes" id="UP001230649"/>
    </source>
</evidence>
<evidence type="ECO:0000313" key="1">
    <source>
        <dbReference type="EMBL" id="KAJ9099372.1"/>
    </source>
</evidence>
<organism evidence="1 2">
    <name type="scientific">Naganishia adeliensis</name>
    <dbReference type="NCBI Taxonomy" id="92952"/>
    <lineage>
        <taxon>Eukaryota</taxon>
        <taxon>Fungi</taxon>
        <taxon>Dikarya</taxon>
        <taxon>Basidiomycota</taxon>
        <taxon>Agaricomycotina</taxon>
        <taxon>Tremellomycetes</taxon>
        <taxon>Filobasidiales</taxon>
        <taxon>Filobasidiaceae</taxon>
        <taxon>Naganishia</taxon>
    </lineage>
</organism>
<keyword evidence="2" id="KW-1185">Reference proteome</keyword>
<sequence length="197" mass="21837">MTSGHLSMTTRVSPVHGTCQAMYTYIDQAGYPTAGDEQDIEIRGQLLDKGILLTNWDPEYVFVFAVHRLWKPLPSSSPPVRASSSYHLQKESTFHPFPSPPTTAFHNYTLFWPPADASPRQTSYYFDGKLLKTFDKYVSVNPSRACLSNWSNGQSTFTQGPPATDAVLEVSGLAWYYSTAKVPGLPGGCTMEQACRV</sequence>
<gene>
    <name evidence="1" type="ORF">QFC20_005725</name>
</gene>
<dbReference type="EMBL" id="JASBWS010000084">
    <property type="protein sequence ID" value="KAJ9099372.1"/>
    <property type="molecule type" value="Genomic_DNA"/>
</dbReference>
<proteinExistence type="predicted"/>
<name>A0ACC2VKB9_9TREE</name>
<accession>A0ACC2VKB9</accession>
<reference evidence="1" key="1">
    <citation type="submission" date="2023-04" db="EMBL/GenBank/DDBJ databases">
        <title>Draft Genome sequencing of Naganishia species isolated from polar environments using Oxford Nanopore Technology.</title>
        <authorList>
            <person name="Leo P."/>
            <person name="Venkateswaran K."/>
        </authorList>
    </citation>
    <scope>NUCLEOTIDE SEQUENCE</scope>
    <source>
        <strain evidence="1">MNA-CCFEE 5262</strain>
    </source>
</reference>
<comment type="caution">
    <text evidence="1">The sequence shown here is derived from an EMBL/GenBank/DDBJ whole genome shotgun (WGS) entry which is preliminary data.</text>
</comment>
<protein>
    <submittedName>
        <fullName evidence="1">Uncharacterized protein</fullName>
    </submittedName>
</protein>
<dbReference type="Proteomes" id="UP001230649">
    <property type="component" value="Unassembled WGS sequence"/>
</dbReference>